<organism evidence="1">
    <name type="scientific">Brassica oleracea</name>
    <name type="common">Wild cabbage</name>
    <dbReference type="NCBI Taxonomy" id="3712"/>
    <lineage>
        <taxon>Eukaryota</taxon>
        <taxon>Viridiplantae</taxon>
        <taxon>Streptophyta</taxon>
        <taxon>Embryophyta</taxon>
        <taxon>Tracheophyta</taxon>
        <taxon>Spermatophyta</taxon>
        <taxon>Magnoliopsida</taxon>
        <taxon>eudicotyledons</taxon>
        <taxon>Gunneridae</taxon>
        <taxon>Pentapetalae</taxon>
        <taxon>rosids</taxon>
        <taxon>malvids</taxon>
        <taxon>Brassicales</taxon>
        <taxon>Brassicaceae</taxon>
        <taxon>Brassiceae</taxon>
        <taxon>Brassica</taxon>
    </lineage>
</organism>
<dbReference type="AlphaFoldDB" id="A0A3P6EWX5"/>
<reference evidence="1" key="1">
    <citation type="submission" date="2018-11" db="EMBL/GenBank/DDBJ databases">
        <authorList>
            <consortium name="Genoscope - CEA"/>
            <person name="William W."/>
        </authorList>
    </citation>
    <scope>NUCLEOTIDE SEQUENCE</scope>
</reference>
<accession>A0A3P6EWX5</accession>
<gene>
    <name evidence="1" type="ORF">BOLC5T31907H</name>
</gene>
<proteinExistence type="predicted"/>
<name>A0A3P6EWX5_BRAOL</name>
<evidence type="ECO:0000313" key="1">
    <source>
        <dbReference type="EMBL" id="VDD44360.1"/>
    </source>
</evidence>
<dbReference type="EMBL" id="LR031877">
    <property type="protein sequence ID" value="VDD44360.1"/>
    <property type="molecule type" value="Genomic_DNA"/>
</dbReference>
<protein>
    <submittedName>
        <fullName evidence="1">Uncharacterized protein</fullName>
    </submittedName>
</protein>
<sequence>MVITQLRFSDFKAGRCKDTVVTDLLRFWESRNVKNLAKFYVKTIKRYLAEKLVCILFSFIFHKLIYRKSQVSWSLDLT</sequence>